<dbReference type="PANTHER" id="PTHR19338">
    <property type="entry name" value="TRANSLOCASE OF INNER MITOCHONDRIAL MEMBRANE 13 HOMOLOG"/>
    <property type="match status" value="1"/>
</dbReference>
<dbReference type="InterPro" id="IPR041118">
    <property type="entry name" value="Rx_N"/>
</dbReference>
<dbReference type="CDD" id="cd14798">
    <property type="entry name" value="RX-CC_like"/>
    <property type="match status" value="1"/>
</dbReference>
<evidence type="ECO:0000256" key="5">
    <source>
        <dbReference type="ARBA" id="ARBA00022741"/>
    </source>
</evidence>
<keyword evidence="10" id="KW-1185">Reference proteome</keyword>
<organism evidence="9 10">
    <name type="scientific">Oryza meyeriana var. granulata</name>
    <dbReference type="NCBI Taxonomy" id="110450"/>
    <lineage>
        <taxon>Eukaryota</taxon>
        <taxon>Viridiplantae</taxon>
        <taxon>Streptophyta</taxon>
        <taxon>Embryophyta</taxon>
        <taxon>Tracheophyta</taxon>
        <taxon>Spermatophyta</taxon>
        <taxon>Magnoliopsida</taxon>
        <taxon>Liliopsida</taxon>
        <taxon>Poales</taxon>
        <taxon>Poaceae</taxon>
        <taxon>BOP clade</taxon>
        <taxon>Oryzoideae</taxon>
        <taxon>Oryzeae</taxon>
        <taxon>Oryzinae</taxon>
        <taxon>Oryza</taxon>
        <taxon>Oryza meyeriana</taxon>
    </lineage>
</organism>
<dbReference type="GO" id="GO:0009626">
    <property type="term" value="P:plant-type hypersensitive response"/>
    <property type="evidence" value="ECO:0007669"/>
    <property type="project" value="UniProtKB-ARBA"/>
</dbReference>
<dbReference type="Gene3D" id="1.20.5.4130">
    <property type="match status" value="1"/>
</dbReference>
<evidence type="ECO:0000256" key="1">
    <source>
        <dbReference type="ARBA" id="ARBA00004123"/>
    </source>
</evidence>
<dbReference type="InterPro" id="IPR058922">
    <property type="entry name" value="WHD_DRP"/>
</dbReference>
<dbReference type="Gene3D" id="3.40.50.300">
    <property type="entry name" value="P-loop containing nucleotide triphosphate hydrolases"/>
    <property type="match status" value="1"/>
</dbReference>
<evidence type="ECO:0000256" key="4">
    <source>
        <dbReference type="ARBA" id="ARBA00022737"/>
    </source>
</evidence>
<feature type="domain" description="QLQ" evidence="8">
    <location>
        <begin position="337"/>
        <end position="372"/>
    </location>
</feature>
<dbReference type="PROSITE" id="PS51666">
    <property type="entry name" value="QLQ"/>
    <property type="match status" value="1"/>
</dbReference>
<dbReference type="AlphaFoldDB" id="A0A6G1D521"/>
<dbReference type="Proteomes" id="UP000479710">
    <property type="component" value="Unassembled WGS sequence"/>
</dbReference>
<dbReference type="GO" id="GO:0005524">
    <property type="term" value="F:ATP binding"/>
    <property type="evidence" value="ECO:0007669"/>
    <property type="project" value="InterPro"/>
</dbReference>
<gene>
    <name evidence="9" type="ORF">E2562_017353</name>
</gene>
<name>A0A6G1D521_9ORYZ</name>
<dbReference type="Pfam" id="PF18052">
    <property type="entry name" value="Rx_N"/>
    <property type="match status" value="1"/>
</dbReference>
<dbReference type="FunFam" id="1.10.10.10:FF:000322">
    <property type="entry name" value="Probable disease resistance protein At1g63360"/>
    <property type="match status" value="1"/>
</dbReference>
<proteinExistence type="inferred from homology"/>
<keyword evidence="6" id="KW-0611">Plant defense</keyword>
<evidence type="ECO:0000259" key="8">
    <source>
        <dbReference type="PROSITE" id="PS51666"/>
    </source>
</evidence>
<accession>A0A6G1D521</accession>
<comment type="similarity">
    <text evidence="2">Belongs to the disease resistance NB-LRR family.</text>
</comment>
<evidence type="ECO:0000256" key="7">
    <source>
        <dbReference type="ARBA" id="ARBA00023242"/>
    </source>
</evidence>
<comment type="caution">
    <text evidence="9">The sequence shown here is derived from an EMBL/GenBank/DDBJ whole genome shotgun (WGS) entry which is preliminary data.</text>
</comment>
<keyword evidence="3" id="KW-0433">Leucine-rich repeat</keyword>
<protein>
    <recommendedName>
        <fullName evidence="8">QLQ domain-containing protein</fullName>
    </recommendedName>
</protein>
<dbReference type="GO" id="GO:0043531">
    <property type="term" value="F:ADP binding"/>
    <property type="evidence" value="ECO:0007669"/>
    <property type="project" value="InterPro"/>
</dbReference>
<dbReference type="EMBL" id="SPHZ02000007">
    <property type="protein sequence ID" value="KAF0907412.1"/>
    <property type="molecule type" value="Genomic_DNA"/>
</dbReference>
<dbReference type="SMART" id="SM00951">
    <property type="entry name" value="QLQ"/>
    <property type="match status" value="1"/>
</dbReference>
<dbReference type="OrthoDB" id="682754at2759"/>
<dbReference type="GO" id="GO:0005634">
    <property type="term" value="C:nucleus"/>
    <property type="evidence" value="ECO:0007669"/>
    <property type="project" value="UniProtKB-SubCell"/>
</dbReference>
<dbReference type="InterPro" id="IPR002182">
    <property type="entry name" value="NB-ARC"/>
</dbReference>
<dbReference type="PANTHER" id="PTHR19338:SF45">
    <property type="entry name" value="RX N-TERMINAL DOMAIN-CONTAINING PROTEIN"/>
    <property type="match status" value="1"/>
</dbReference>
<keyword evidence="7" id="KW-0539">Nucleus</keyword>
<keyword evidence="4" id="KW-0677">Repeat</keyword>
<dbReference type="InterPro" id="IPR027417">
    <property type="entry name" value="P-loop_NTPase"/>
</dbReference>
<dbReference type="GO" id="GO:0042742">
    <property type="term" value="P:defense response to bacterium"/>
    <property type="evidence" value="ECO:0007669"/>
    <property type="project" value="UniProtKB-ARBA"/>
</dbReference>
<dbReference type="GO" id="GO:0002758">
    <property type="term" value="P:innate immune response-activating signaling pathway"/>
    <property type="evidence" value="ECO:0007669"/>
    <property type="project" value="UniProtKB-ARBA"/>
</dbReference>
<dbReference type="Pfam" id="PF00931">
    <property type="entry name" value="NB-ARC"/>
    <property type="match status" value="1"/>
</dbReference>
<evidence type="ECO:0000256" key="6">
    <source>
        <dbReference type="ARBA" id="ARBA00022821"/>
    </source>
</evidence>
<evidence type="ECO:0000256" key="2">
    <source>
        <dbReference type="ARBA" id="ARBA00008894"/>
    </source>
</evidence>
<reference evidence="9 10" key="1">
    <citation type="submission" date="2019-11" db="EMBL/GenBank/DDBJ databases">
        <title>Whole genome sequence of Oryza granulata.</title>
        <authorList>
            <person name="Li W."/>
        </authorList>
    </citation>
    <scope>NUCLEOTIDE SEQUENCE [LARGE SCALE GENOMIC DNA]</scope>
    <source>
        <strain evidence="10">cv. Menghai</strain>
        <tissue evidence="9">Leaf</tissue>
    </source>
</reference>
<dbReference type="InterPro" id="IPR014978">
    <property type="entry name" value="Gln-Leu-Gln_QLQ"/>
</dbReference>
<evidence type="ECO:0000313" key="10">
    <source>
        <dbReference type="Proteomes" id="UP000479710"/>
    </source>
</evidence>
<dbReference type="GO" id="GO:0006355">
    <property type="term" value="P:regulation of DNA-templated transcription"/>
    <property type="evidence" value="ECO:0007669"/>
    <property type="project" value="InterPro"/>
</dbReference>
<sequence>MVKLSSVIGPRYALMAGARRDAIFLRAELESMHAFLEKLSGVNGPDSQVRCWTKEVRELAYDVEDSIDEFMHRVHGAVASNNGLGSLRGLVSHATRLVAMAWTHHRLAGELKGLKARAIEVSERRSRYKLGEDIGMVLSIAGFGGLGKTTLAMEVYRRVAGRYSCKAFAAVSQKLDMRKLLKDLLSQVAQNEVNHMDTWEEGQLIRKLRECLLNKSLYPEDFKIERDSLIQQWIAEGFISEERGQSVEDAAESYFNELINRRSLPQEYHGRCDEQGGGQDGFLVREARASPSSSFLGSTSSSSGGGQMLSFSPNATAGLGLISGGSMQGVLARVRGPFTPTQWMELEHQALIYKHIAANVSVPSSLLLPIRRSLHPWGTFCSSSCD</sequence>
<dbReference type="InterPro" id="IPR038005">
    <property type="entry name" value="RX-like_CC"/>
</dbReference>
<evidence type="ECO:0000313" key="9">
    <source>
        <dbReference type="EMBL" id="KAF0907412.1"/>
    </source>
</evidence>
<keyword evidence="5" id="KW-0547">Nucleotide-binding</keyword>
<dbReference type="SUPFAM" id="SSF52540">
    <property type="entry name" value="P-loop containing nucleoside triphosphate hydrolases"/>
    <property type="match status" value="1"/>
</dbReference>
<evidence type="ECO:0000256" key="3">
    <source>
        <dbReference type="ARBA" id="ARBA00022614"/>
    </source>
</evidence>
<comment type="subcellular location">
    <subcellularLocation>
        <location evidence="1">Nucleus</location>
    </subcellularLocation>
</comment>
<dbReference type="Pfam" id="PF23559">
    <property type="entry name" value="WHD_DRP"/>
    <property type="match status" value="1"/>
</dbReference>
<dbReference type="Pfam" id="PF08880">
    <property type="entry name" value="QLQ"/>
    <property type="match status" value="1"/>
</dbReference>